<sequence length="66" mass="7486">MVESRWFRPGSELSTAMLTMGRACIRSIVLKFNSMREVDVEIYKPLRNLDAEGLRVVVASERTGVI</sequence>
<evidence type="ECO:0000313" key="1">
    <source>
        <dbReference type="EMBL" id="KAF9063716.1"/>
    </source>
</evidence>
<gene>
    <name evidence="1" type="ORF">BDP27DRAFT_1334744</name>
</gene>
<accession>A0A9P5PHY2</accession>
<dbReference type="OrthoDB" id="3266451at2759"/>
<evidence type="ECO:0000313" key="2">
    <source>
        <dbReference type="Proteomes" id="UP000772434"/>
    </source>
</evidence>
<comment type="caution">
    <text evidence="1">The sequence shown here is derived from an EMBL/GenBank/DDBJ whole genome shotgun (WGS) entry which is preliminary data.</text>
</comment>
<dbReference type="EMBL" id="JADNRY010000140">
    <property type="protein sequence ID" value="KAF9063716.1"/>
    <property type="molecule type" value="Genomic_DNA"/>
</dbReference>
<dbReference type="Proteomes" id="UP000772434">
    <property type="component" value="Unassembled WGS sequence"/>
</dbReference>
<reference evidence="1" key="1">
    <citation type="submission" date="2020-11" db="EMBL/GenBank/DDBJ databases">
        <authorList>
            <consortium name="DOE Joint Genome Institute"/>
            <person name="Ahrendt S."/>
            <person name="Riley R."/>
            <person name="Andreopoulos W."/>
            <person name="Labutti K."/>
            <person name="Pangilinan J."/>
            <person name="Ruiz-Duenas F.J."/>
            <person name="Barrasa J.M."/>
            <person name="Sanchez-Garcia M."/>
            <person name="Camarero S."/>
            <person name="Miyauchi S."/>
            <person name="Serrano A."/>
            <person name="Linde D."/>
            <person name="Babiker R."/>
            <person name="Drula E."/>
            <person name="Ayuso-Fernandez I."/>
            <person name="Pacheco R."/>
            <person name="Padilla G."/>
            <person name="Ferreira P."/>
            <person name="Barriuso J."/>
            <person name="Kellner H."/>
            <person name="Castanera R."/>
            <person name="Alfaro M."/>
            <person name="Ramirez L."/>
            <person name="Pisabarro A.G."/>
            <person name="Kuo A."/>
            <person name="Tritt A."/>
            <person name="Lipzen A."/>
            <person name="He G."/>
            <person name="Yan M."/>
            <person name="Ng V."/>
            <person name="Cullen D."/>
            <person name="Martin F."/>
            <person name="Rosso M.-N."/>
            <person name="Henrissat B."/>
            <person name="Hibbett D."/>
            <person name="Martinez A.T."/>
            <person name="Grigoriev I.V."/>
        </authorList>
    </citation>
    <scope>NUCLEOTIDE SEQUENCE</scope>
    <source>
        <strain evidence="1">AH 40177</strain>
    </source>
</reference>
<name>A0A9P5PHY2_9AGAR</name>
<feature type="non-terminal residue" evidence="1">
    <location>
        <position position="66"/>
    </location>
</feature>
<dbReference type="AlphaFoldDB" id="A0A9P5PHY2"/>
<proteinExistence type="predicted"/>
<keyword evidence="2" id="KW-1185">Reference proteome</keyword>
<protein>
    <submittedName>
        <fullName evidence="1">Uncharacterized protein</fullName>
    </submittedName>
</protein>
<organism evidence="1 2">
    <name type="scientific">Rhodocollybia butyracea</name>
    <dbReference type="NCBI Taxonomy" id="206335"/>
    <lineage>
        <taxon>Eukaryota</taxon>
        <taxon>Fungi</taxon>
        <taxon>Dikarya</taxon>
        <taxon>Basidiomycota</taxon>
        <taxon>Agaricomycotina</taxon>
        <taxon>Agaricomycetes</taxon>
        <taxon>Agaricomycetidae</taxon>
        <taxon>Agaricales</taxon>
        <taxon>Marasmiineae</taxon>
        <taxon>Omphalotaceae</taxon>
        <taxon>Rhodocollybia</taxon>
    </lineage>
</organism>